<reference evidence="13 14" key="1">
    <citation type="submission" date="2020-08" db="EMBL/GenBank/DDBJ databases">
        <authorList>
            <person name="Koutsovoulos G."/>
            <person name="Danchin GJ E."/>
        </authorList>
    </citation>
    <scope>NUCLEOTIDE SEQUENCE [LARGE SCALE GENOMIC DNA]</scope>
</reference>
<keyword evidence="8" id="KW-0862">Zinc</keyword>
<dbReference type="GO" id="GO:0005680">
    <property type="term" value="C:anaphase-promoting complex"/>
    <property type="evidence" value="ECO:0007669"/>
    <property type="project" value="InterPro"/>
</dbReference>
<dbReference type="GO" id="GO:0097602">
    <property type="term" value="F:cullin family protein binding"/>
    <property type="evidence" value="ECO:0007669"/>
    <property type="project" value="InterPro"/>
</dbReference>
<protein>
    <recommendedName>
        <fullName evidence="2">Anaphase-promoting complex subunit 11</fullName>
    </recommendedName>
</protein>
<dbReference type="InterPro" id="IPR013083">
    <property type="entry name" value="Znf_RING/FYVE/PHD"/>
</dbReference>
<evidence type="ECO:0000256" key="1">
    <source>
        <dbReference type="ARBA" id="ARBA00009273"/>
    </source>
</evidence>
<keyword evidence="9" id="KW-0131">Cell cycle</keyword>
<keyword evidence="6" id="KW-0498">Mitosis</keyword>
<keyword evidence="7" id="KW-0833">Ubl conjugation pathway</keyword>
<name>A0A6V7V0N9_MELEN</name>
<sequence length="274" mass="30297">MIFNSSSEDEQMSNDGRSLPSPQTPLQPNEDMEAWSDSGQNRGINHEGSIELSPIYAGTDAFQGEILSISDAEEAEPRNDGTPGGSMQSSFSITAANNENLRKQSPQPAIFEPLEFFEEKPPLELPTKTRLKIKIKRLKLVGEWRWMDGKGDNCGICRTSFETCCVDCRFPGDDCPLALGSCTHAFHMHCIVKWTNTQNGQKSVCPLCRQEWNKSGKGAYLITHTLIEPQINLSSTANHFLEVVINGNTGTSRSVCKNFVFFCTLGKNEIGDIA</sequence>
<evidence type="ECO:0000256" key="2">
    <source>
        <dbReference type="ARBA" id="ARBA00013928"/>
    </source>
</evidence>
<dbReference type="GO" id="GO:0051301">
    <property type="term" value="P:cell division"/>
    <property type="evidence" value="ECO:0007669"/>
    <property type="project" value="UniProtKB-KW"/>
</dbReference>
<evidence type="ECO:0000256" key="5">
    <source>
        <dbReference type="ARBA" id="ARBA00022771"/>
    </source>
</evidence>
<evidence type="ECO:0000313" key="14">
    <source>
        <dbReference type="Proteomes" id="UP000580250"/>
    </source>
</evidence>
<evidence type="ECO:0000256" key="4">
    <source>
        <dbReference type="ARBA" id="ARBA00022723"/>
    </source>
</evidence>
<evidence type="ECO:0000256" key="8">
    <source>
        <dbReference type="ARBA" id="ARBA00022833"/>
    </source>
</evidence>
<gene>
    <name evidence="13" type="ORF">MENT_LOCUS19864</name>
</gene>
<evidence type="ECO:0000256" key="6">
    <source>
        <dbReference type="ARBA" id="ARBA00022776"/>
    </source>
</evidence>
<feature type="compositionally biased region" description="Polar residues" evidence="11">
    <location>
        <begin position="13"/>
        <end position="27"/>
    </location>
</feature>
<evidence type="ECO:0000256" key="9">
    <source>
        <dbReference type="ARBA" id="ARBA00023306"/>
    </source>
</evidence>
<dbReference type="OrthoDB" id="1681166at2759"/>
<dbReference type="SUPFAM" id="SSF57850">
    <property type="entry name" value="RING/U-box"/>
    <property type="match status" value="1"/>
</dbReference>
<evidence type="ECO:0000256" key="10">
    <source>
        <dbReference type="PROSITE-ProRule" id="PRU00175"/>
    </source>
</evidence>
<evidence type="ECO:0000256" key="7">
    <source>
        <dbReference type="ARBA" id="ARBA00022786"/>
    </source>
</evidence>
<evidence type="ECO:0000313" key="13">
    <source>
        <dbReference type="EMBL" id="CAD2168493.1"/>
    </source>
</evidence>
<accession>A0A6V7V0N9</accession>
<comment type="caution">
    <text evidence="13">The sequence shown here is derived from an EMBL/GenBank/DDBJ whole genome shotgun (WGS) entry which is preliminary data.</text>
</comment>
<dbReference type="InterPro" id="IPR051031">
    <property type="entry name" value="RING-box_E3_Ubiquitin_Ligase"/>
</dbReference>
<dbReference type="GO" id="GO:0061630">
    <property type="term" value="F:ubiquitin protein ligase activity"/>
    <property type="evidence" value="ECO:0007669"/>
    <property type="project" value="InterPro"/>
</dbReference>
<dbReference type="GO" id="GO:0008270">
    <property type="term" value="F:zinc ion binding"/>
    <property type="evidence" value="ECO:0007669"/>
    <property type="project" value="UniProtKB-KW"/>
</dbReference>
<evidence type="ECO:0000256" key="11">
    <source>
        <dbReference type="SAM" id="MobiDB-lite"/>
    </source>
</evidence>
<dbReference type="CDD" id="cd16456">
    <property type="entry name" value="RING-H2_APC11"/>
    <property type="match status" value="1"/>
</dbReference>
<dbReference type="PROSITE" id="PS50089">
    <property type="entry name" value="ZF_RING_2"/>
    <property type="match status" value="1"/>
</dbReference>
<dbReference type="InterPro" id="IPR001841">
    <property type="entry name" value="Znf_RING"/>
</dbReference>
<dbReference type="PANTHER" id="PTHR11210">
    <property type="entry name" value="RING BOX"/>
    <property type="match status" value="1"/>
</dbReference>
<keyword evidence="3" id="KW-0132">Cell division</keyword>
<feature type="region of interest" description="Disordered" evidence="11">
    <location>
        <begin position="1"/>
        <end position="48"/>
    </location>
</feature>
<dbReference type="Pfam" id="PF12861">
    <property type="entry name" value="zf-ANAPC11"/>
    <property type="match status" value="1"/>
</dbReference>
<feature type="domain" description="RING-type" evidence="12">
    <location>
        <begin position="154"/>
        <end position="209"/>
    </location>
</feature>
<dbReference type="GO" id="GO:0031145">
    <property type="term" value="P:anaphase-promoting complex-dependent catabolic process"/>
    <property type="evidence" value="ECO:0007669"/>
    <property type="project" value="InterPro"/>
</dbReference>
<keyword evidence="4" id="KW-0479">Metal-binding</keyword>
<dbReference type="Gene3D" id="3.30.40.10">
    <property type="entry name" value="Zinc/RING finger domain, C3HC4 (zinc finger)"/>
    <property type="match status" value="1"/>
</dbReference>
<keyword evidence="5 10" id="KW-0863">Zinc-finger</keyword>
<comment type="similarity">
    <text evidence="1">Belongs to the RING-box family.</text>
</comment>
<evidence type="ECO:0000256" key="3">
    <source>
        <dbReference type="ARBA" id="ARBA00022618"/>
    </source>
</evidence>
<organism evidence="13 14">
    <name type="scientific">Meloidogyne enterolobii</name>
    <name type="common">Root-knot nematode worm</name>
    <name type="synonym">Meloidogyne mayaguensis</name>
    <dbReference type="NCBI Taxonomy" id="390850"/>
    <lineage>
        <taxon>Eukaryota</taxon>
        <taxon>Metazoa</taxon>
        <taxon>Ecdysozoa</taxon>
        <taxon>Nematoda</taxon>
        <taxon>Chromadorea</taxon>
        <taxon>Rhabditida</taxon>
        <taxon>Tylenchina</taxon>
        <taxon>Tylenchomorpha</taxon>
        <taxon>Tylenchoidea</taxon>
        <taxon>Meloidogynidae</taxon>
        <taxon>Meloidogyninae</taxon>
        <taxon>Meloidogyne</taxon>
    </lineage>
</organism>
<dbReference type="InterPro" id="IPR024991">
    <property type="entry name" value="RING-H2_APC11"/>
</dbReference>
<dbReference type="Proteomes" id="UP000580250">
    <property type="component" value="Unassembled WGS sequence"/>
</dbReference>
<evidence type="ECO:0000259" key="12">
    <source>
        <dbReference type="PROSITE" id="PS50089"/>
    </source>
</evidence>
<dbReference type="EMBL" id="CAJEWN010000141">
    <property type="protein sequence ID" value="CAD2168493.1"/>
    <property type="molecule type" value="Genomic_DNA"/>
</dbReference>
<proteinExistence type="inferred from homology"/>
<dbReference type="AlphaFoldDB" id="A0A6V7V0N9"/>